<feature type="DNA-binding region" description="Homeobox" evidence="5">
    <location>
        <begin position="189"/>
        <end position="251"/>
    </location>
</feature>
<dbReference type="InterPro" id="IPR006600">
    <property type="entry name" value="HTH_CenpB_DNA-bd_dom"/>
</dbReference>
<dbReference type="EMBL" id="ML977144">
    <property type="protein sequence ID" value="KAF1989679.1"/>
    <property type="molecule type" value="Genomic_DNA"/>
</dbReference>
<evidence type="ECO:0000256" key="6">
    <source>
        <dbReference type="SAM" id="MobiDB-lite"/>
    </source>
</evidence>
<dbReference type="GO" id="GO:0000981">
    <property type="term" value="F:DNA-binding transcription factor activity, RNA polymerase II-specific"/>
    <property type="evidence" value="ECO:0007669"/>
    <property type="project" value="InterPro"/>
</dbReference>
<evidence type="ECO:0000259" key="8">
    <source>
        <dbReference type="PROSITE" id="PS50157"/>
    </source>
</evidence>
<keyword evidence="10" id="KW-1185">Reference proteome</keyword>
<keyword evidence="3 5" id="KW-0539">Nucleus</keyword>
<dbReference type="SUPFAM" id="SSF57701">
    <property type="entry name" value="Zn2/Cys6 DNA-binding domain"/>
    <property type="match status" value="1"/>
</dbReference>
<dbReference type="InterPro" id="IPR008422">
    <property type="entry name" value="KN_HD"/>
</dbReference>
<sequence length="854" mass="93880">MEAEQASQQPQMAQFFDFGEASMPEAMPSVQEPATMGMALGLDDMAELDAIIMSNQELDRQNGSEADLSDAAIMADPTLGMSIDESGRMNFAAWIPRYKKPQAACEYCRSKKLECFFTYEGQDHCSPCNALFRTCSFVQELSSHSVMDTLHTVPEASAQEIGGPTGIAALKSWDRCGFDVVDQDEECGSKKSGTRFSRTVIKILKDWMDEHRDHPYPSEEDKEELMTKTGLKASQVTNWLANFRRRHKAKSRAPSPSTRIRSAAIDIPIGAPGLSQQGKSWAELNPLQRWQNSPPENEPASVTDIAQAVANTQYHPVSSRSSSRPGSFHQDESSATGSHHRAPSTTSVEQLRAPSVTSCETGLSSGSYSNLSQGTAWSHGSRNSFGSRNSMSSLGSINKKSRRRRKLATRPSKLDGHDVTRPFQCTFCTDTFKSKYDWSRHEKSLHLSLEKWICAPLGEVMTDPATGEKICVYCDLVNPSPAHLEIHNHRACEEKGLEARTFFRKDHLRQHLRLMHGCRMTERMESCKTEPTYLKCRCGFCGAEFTRWQDRVDHLAKHFRSGAKIREWKGCRGLEPQVASLVQNAMPPYLIGNEAKSPFPFSASNEASLIQNTMSLKVDLEATVHAGATWDFCQDSQSLGIGSSNHRNSSSSTTNLTSPRTPASFNSSFPSAGGPKTPVDCGGHRPTVGLTTCWEVLTVRLGQYVVAARAAGATDALTDEMLQRQARTILYEDDDSWNQTAADNPEWLNLFKRAHGLSTSKPVSRGWVLEELGVDVGDGVGAGTAGVETGDADLDLNFNDLNFGDLDLPGVPEMPCSGAEMEGLERTGVIEGGGFDPLSFEELIDAAKWEAMVL</sequence>
<feature type="compositionally biased region" description="Low complexity" evidence="6">
    <location>
        <begin position="643"/>
        <end position="658"/>
    </location>
</feature>
<dbReference type="Gene3D" id="4.10.240.10">
    <property type="entry name" value="Zn(2)-C6 fungal-type DNA-binding domain"/>
    <property type="match status" value="1"/>
</dbReference>
<organism evidence="9 10">
    <name type="scientific">Aulographum hederae CBS 113979</name>
    <dbReference type="NCBI Taxonomy" id="1176131"/>
    <lineage>
        <taxon>Eukaryota</taxon>
        <taxon>Fungi</taxon>
        <taxon>Dikarya</taxon>
        <taxon>Ascomycota</taxon>
        <taxon>Pezizomycotina</taxon>
        <taxon>Dothideomycetes</taxon>
        <taxon>Pleosporomycetidae</taxon>
        <taxon>Aulographales</taxon>
        <taxon>Aulographaceae</taxon>
    </lineage>
</organism>
<dbReference type="Proteomes" id="UP000800041">
    <property type="component" value="Unassembled WGS sequence"/>
</dbReference>
<dbReference type="CDD" id="cd00086">
    <property type="entry name" value="homeodomain"/>
    <property type="match status" value="1"/>
</dbReference>
<dbReference type="PANTHER" id="PTHR11850">
    <property type="entry name" value="HOMEOBOX PROTEIN TRANSCRIPTION FACTORS"/>
    <property type="match status" value="1"/>
</dbReference>
<dbReference type="SMART" id="SM00389">
    <property type="entry name" value="HOX"/>
    <property type="match status" value="1"/>
</dbReference>
<evidence type="ECO:0000256" key="2">
    <source>
        <dbReference type="ARBA" id="ARBA00023155"/>
    </source>
</evidence>
<protein>
    <recommendedName>
        <fullName evidence="11">Homeobox and C2H2 transcription factor</fullName>
    </recommendedName>
</protein>
<dbReference type="OrthoDB" id="5399138at2759"/>
<accession>A0A6G1H9J2</accession>
<gene>
    <name evidence="9" type="ORF">K402DRAFT_418401</name>
</gene>
<dbReference type="SMART" id="SM00355">
    <property type="entry name" value="ZnF_C2H2"/>
    <property type="match status" value="3"/>
</dbReference>
<dbReference type="Gene3D" id="1.10.10.60">
    <property type="entry name" value="Homeodomain-like"/>
    <property type="match status" value="1"/>
</dbReference>
<dbReference type="PROSITE" id="PS00028">
    <property type="entry name" value="ZINC_FINGER_C2H2_1"/>
    <property type="match status" value="2"/>
</dbReference>
<feature type="region of interest" description="Disordered" evidence="6">
    <location>
        <begin position="312"/>
        <end position="415"/>
    </location>
</feature>
<keyword evidence="1 5" id="KW-0238">DNA-binding</keyword>
<keyword evidence="4" id="KW-0863">Zinc-finger</keyword>
<dbReference type="AlphaFoldDB" id="A0A6G1H9J2"/>
<proteinExistence type="predicted"/>
<keyword evidence="4" id="KW-0479">Metal-binding</keyword>
<dbReference type="Pfam" id="PF03221">
    <property type="entry name" value="HTH_Tnp_Tc5"/>
    <property type="match status" value="1"/>
</dbReference>
<feature type="domain" description="Homeobox" evidence="7">
    <location>
        <begin position="187"/>
        <end position="250"/>
    </location>
</feature>
<dbReference type="InterPro" id="IPR001356">
    <property type="entry name" value="HD"/>
</dbReference>
<dbReference type="GO" id="GO:0003677">
    <property type="term" value="F:DNA binding"/>
    <property type="evidence" value="ECO:0007669"/>
    <property type="project" value="UniProtKB-UniRule"/>
</dbReference>
<dbReference type="InterPro" id="IPR050224">
    <property type="entry name" value="TALE_homeobox"/>
</dbReference>
<dbReference type="PROSITE" id="PS50071">
    <property type="entry name" value="HOMEOBOX_2"/>
    <property type="match status" value="1"/>
</dbReference>
<dbReference type="Pfam" id="PF05920">
    <property type="entry name" value="Homeobox_KN"/>
    <property type="match status" value="1"/>
</dbReference>
<dbReference type="PROSITE" id="PS50157">
    <property type="entry name" value="ZINC_FINGER_C2H2_2"/>
    <property type="match status" value="1"/>
</dbReference>
<evidence type="ECO:0008006" key="11">
    <source>
        <dbReference type="Google" id="ProtNLM"/>
    </source>
</evidence>
<dbReference type="InterPro" id="IPR009057">
    <property type="entry name" value="Homeodomain-like_sf"/>
</dbReference>
<evidence type="ECO:0000313" key="10">
    <source>
        <dbReference type="Proteomes" id="UP000800041"/>
    </source>
</evidence>
<feature type="domain" description="C2H2-type" evidence="8">
    <location>
        <begin position="423"/>
        <end position="451"/>
    </location>
</feature>
<name>A0A6G1H9J2_9PEZI</name>
<evidence type="ECO:0000256" key="1">
    <source>
        <dbReference type="ARBA" id="ARBA00023125"/>
    </source>
</evidence>
<reference evidence="9" key="1">
    <citation type="journal article" date="2020" name="Stud. Mycol.">
        <title>101 Dothideomycetes genomes: a test case for predicting lifestyles and emergence of pathogens.</title>
        <authorList>
            <person name="Haridas S."/>
            <person name="Albert R."/>
            <person name="Binder M."/>
            <person name="Bloem J."/>
            <person name="Labutti K."/>
            <person name="Salamov A."/>
            <person name="Andreopoulos B."/>
            <person name="Baker S."/>
            <person name="Barry K."/>
            <person name="Bills G."/>
            <person name="Bluhm B."/>
            <person name="Cannon C."/>
            <person name="Castanera R."/>
            <person name="Culley D."/>
            <person name="Daum C."/>
            <person name="Ezra D."/>
            <person name="Gonzalez J."/>
            <person name="Henrissat B."/>
            <person name="Kuo A."/>
            <person name="Liang C."/>
            <person name="Lipzen A."/>
            <person name="Lutzoni F."/>
            <person name="Magnuson J."/>
            <person name="Mondo S."/>
            <person name="Nolan M."/>
            <person name="Ohm R."/>
            <person name="Pangilinan J."/>
            <person name="Park H.-J."/>
            <person name="Ramirez L."/>
            <person name="Alfaro M."/>
            <person name="Sun H."/>
            <person name="Tritt A."/>
            <person name="Yoshinaga Y."/>
            <person name="Zwiers L.-H."/>
            <person name="Turgeon B."/>
            <person name="Goodwin S."/>
            <person name="Spatafora J."/>
            <person name="Crous P."/>
            <person name="Grigoriev I."/>
        </authorList>
    </citation>
    <scope>NUCLEOTIDE SEQUENCE</scope>
    <source>
        <strain evidence="9">CBS 113979</strain>
    </source>
</reference>
<keyword evidence="2 5" id="KW-0371">Homeobox</keyword>
<evidence type="ECO:0000256" key="4">
    <source>
        <dbReference type="PROSITE-ProRule" id="PRU00042"/>
    </source>
</evidence>
<dbReference type="InterPro" id="IPR036864">
    <property type="entry name" value="Zn2-C6_fun-type_DNA-bd_sf"/>
</dbReference>
<feature type="compositionally biased region" description="Polar residues" evidence="6">
    <location>
        <begin position="659"/>
        <end position="670"/>
    </location>
</feature>
<dbReference type="InterPro" id="IPR013087">
    <property type="entry name" value="Znf_C2H2_type"/>
</dbReference>
<feature type="compositionally biased region" description="Basic residues" evidence="6">
    <location>
        <begin position="399"/>
        <end position="408"/>
    </location>
</feature>
<dbReference type="SUPFAM" id="SSF46689">
    <property type="entry name" value="Homeodomain-like"/>
    <property type="match status" value="1"/>
</dbReference>
<feature type="region of interest" description="Disordered" evidence="6">
    <location>
        <begin position="643"/>
        <end position="677"/>
    </location>
</feature>
<evidence type="ECO:0000313" key="9">
    <source>
        <dbReference type="EMBL" id="KAF1989679.1"/>
    </source>
</evidence>
<feature type="compositionally biased region" description="Polar residues" evidence="6">
    <location>
        <begin position="333"/>
        <end position="398"/>
    </location>
</feature>
<dbReference type="GO" id="GO:0005634">
    <property type="term" value="C:nucleus"/>
    <property type="evidence" value="ECO:0007669"/>
    <property type="project" value="UniProtKB-SubCell"/>
</dbReference>
<keyword evidence="4" id="KW-0862">Zinc</keyword>
<evidence type="ECO:0000259" key="7">
    <source>
        <dbReference type="PROSITE" id="PS50071"/>
    </source>
</evidence>
<comment type="subcellular location">
    <subcellularLocation>
        <location evidence="5">Nucleus</location>
    </subcellularLocation>
</comment>
<dbReference type="GO" id="GO:0008270">
    <property type="term" value="F:zinc ion binding"/>
    <property type="evidence" value="ECO:0007669"/>
    <property type="project" value="UniProtKB-KW"/>
</dbReference>
<evidence type="ECO:0000256" key="3">
    <source>
        <dbReference type="ARBA" id="ARBA00023242"/>
    </source>
</evidence>
<evidence type="ECO:0000256" key="5">
    <source>
        <dbReference type="PROSITE-ProRule" id="PRU00108"/>
    </source>
</evidence>